<accession>A0ABR3G3J3</accession>
<gene>
    <name evidence="1" type="ORF">Q9L58_010783</name>
</gene>
<evidence type="ECO:0000313" key="1">
    <source>
        <dbReference type="EMBL" id="KAL0630370.1"/>
    </source>
</evidence>
<comment type="caution">
    <text evidence="1">The sequence shown here is derived from an EMBL/GenBank/DDBJ whole genome shotgun (WGS) entry which is preliminary data.</text>
</comment>
<dbReference type="Proteomes" id="UP001447188">
    <property type="component" value="Unassembled WGS sequence"/>
</dbReference>
<organism evidence="1 2">
    <name type="scientific">Discina gigas</name>
    <dbReference type="NCBI Taxonomy" id="1032678"/>
    <lineage>
        <taxon>Eukaryota</taxon>
        <taxon>Fungi</taxon>
        <taxon>Dikarya</taxon>
        <taxon>Ascomycota</taxon>
        <taxon>Pezizomycotina</taxon>
        <taxon>Pezizomycetes</taxon>
        <taxon>Pezizales</taxon>
        <taxon>Discinaceae</taxon>
        <taxon>Discina</taxon>
    </lineage>
</organism>
<name>A0ABR3G3J3_9PEZI</name>
<evidence type="ECO:0000313" key="2">
    <source>
        <dbReference type="Proteomes" id="UP001447188"/>
    </source>
</evidence>
<reference evidence="1 2" key="1">
    <citation type="submission" date="2024-02" db="EMBL/GenBank/DDBJ databases">
        <title>Discinaceae phylogenomics.</title>
        <authorList>
            <person name="Dirks A.C."/>
            <person name="James T.Y."/>
        </authorList>
    </citation>
    <scope>NUCLEOTIDE SEQUENCE [LARGE SCALE GENOMIC DNA]</scope>
    <source>
        <strain evidence="1 2">ACD0624</strain>
    </source>
</reference>
<keyword evidence="2" id="KW-1185">Reference proteome</keyword>
<protein>
    <submittedName>
        <fullName evidence="1">Uncharacterized protein</fullName>
    </submittedName>
</protein>
<proteinExistence type="predicted"/>
<dbReference type="EMBL" id="JBBBZM010000744">
    <property type="protein sequence ID" value="KAL0630370.1"/>
    <property type="molecule type" value="Genomic_DNA"/>
</dbReference>
<sequence length="333" mass="37552">MGYGGEWDQTWARKQKACSSEYFARYFTYGIPHGDVGDTAIHSLLESLTRANEAERIEILTDFSSRGAFPKLIQKLRAHAEEISEEQAYALMVTLSANATLMPRERGPMVIGGTIMQGGMLVSELLRRIPDPDARQRAAEEVIDAANPLGFGMECCRWIHHHEGRHEDERVFSDAIEEILNQRLAHKICSADSEHPLFVSAPKDMPSLYWLWNKHLGNTSVRKALSAHFEADPTGVDTFLECFIGEGWFVESGLPVRSDFERRSYDSVADLITPELIAENLRTRYGNALRDPVYHPEEHLPPALKTAHQFMYIHQQVLNGPEQHDPTPSSGAK</sequence>